<gene>
    <name evidence="4" type="ORF">SAMN05660976_00853</name>
</gene>
<dbReference type="InterPro" id="IPR002347">
    <property type="entry name" value="SDR_fam"/>
</dbReference>
<dbReference type="Pfam" id="PF00106">
    <property type="entry name" value="adh_short"/>
    <property type="match status" value="1"/>
</dbReference>
<dbReference type="GO" id="GO:0016491">
    <property type="term" value="F:oxidoreductase activity"/>
    <property type="evidence" value="ECO:0007669"/>
    <property type="project" value="UniProtKB-KW"/>
</dbReference>
<evidence type="ECO:0000313" key="4">
    <source>
        <dbReference type="EMBL" id="SEK63366.1"/>
    </source>
</evidence>
<dbReference type="PRINTS" id="PR00080">
    <property type="entry name" value="SDRFAMILY"/>
</dbReference>
<dbReference type="EMBL" id="FOBF01000002">
    <property type="protein sequence ID" value="SEK63366.1"/>
    <property type="molecule type" value="Genomic_DNA"/>
</dbReference>
<evidence type="ECO:0000256" key="3">
    <source>
        <dbReference type="RuleBase" id="RU000363"/>
    </source>
</evidence>
<dbReference type="OrthoDB" id="9797538at2"/>
<evidence type="ECO:0000256" key="1">
    <source>
        <dbReference type="ARBA" id="ARBA00006484"/>
    </source>
</evidence>
<keyword evidence="5" id="KW-1185">Reference proteome</keyword>
<reference evidence="4 5" key="1">
    <citation type="submission" date="2016-10" db="EMBL/GenBank/DDBJ databases">
        <authorList>
            <person name="de Groot N.N."/>
        </authorList>
    </citation>
    <scope>NUCLEOTIDE SEQUENCE [LARGE SCALE GENOMIC DNA]</scope>
    <source>
        <strain evidence="4 5">DSM 43357</strain>
    </source>
</reference>
<organism evidence="4 5">
    <name type="scientific">Nonomuraea pusilla</name>
    <dbReference type="NCBI Taxonomy" id="46177"/>
    <lineage>
        <taxon>Bacteria</taxon>
        <taxon>Bacillati</taxon>
        <taxon>Actinomycetota</taxon>
        <taxon>Actinomycetes</taxon>
        <taxon>Streptosporangiales</taxon>
        <taxon>Streptosporangiaceae</taxon>
        <taxon>Nonomuraea</taxon>
    </lineage>
</organism>
<proteinExistence type="inferred from homology"/>
<name>A0A1H7ILM7_9ACTN</name>
<dbReference type="SUPFAM" id="SSF51735">
    <property type="entry name" value="NAD(P)-binding Rossmann-fold domains"/>
    <property type="match status" value="1"/>
</dbReference>
<evidence type="ECO:0000313" key="5">
    <source>
        <dbReference type="Proteomes" id="UP000198953"/>
    </source>
</evidence>
<comment type="similarity">
    <text evidence="1 3">Belongs to the short-chain dehydrogenases/reductases (SDR) family.</text>
</comment>
<dbReference type="PRINTS" id="PR00081">
    <property type="entry name" value="GDHRDH"/>
</dbReference>
<dbReference type="RefSeq" id="WP_091098417.1">
    <property type="nucleotide sequence ID" value="NZ_FOBF01000002.1"/>
</dbReference>
<dbReference type="AlphaFoldDB" id="A0A1H7ILM7"/>
<protein>
    <recommendedName>
        <fullName evidence="6">Short-chain dehydrogenase</fullName>
    </recommendedName>
</protein>
<dbReference type="PANTHER" id="PTHR43086">
    <property type="entry name" value="VERY-LONG-CHAIN 3-OXOOACYL-COA REDUCTASE"/>
    <property type="match status" value="1"/>
</dbReference>
<sequence length="268" mass="28386">MTPVDYHGQTTLITGASAGIGAEFARQLAARGSDVVLVARRLDRLEHLADELATTYGITATPIAMDLATPGVAAALDTALTRRGLTVTGLINNAGFATNAPFHQEDPQRLEAEIAVNVTTLVALSRVFIERLRAHGGGVLVNVASMAAYQATPTMAVYGATKAFVLSFTEALWYESRDTGLRVMALSPGATETEFFDVAGAQADGGTSRMRPDEVVTIALKALDRRTPPPSVITGTRNRLMAQAGRLVSRRRMAMTIGSMMDQAGTGH</sequence>
<dbReference type="PIRSF" id="PIRSF000126">
    <property type="entry name" value="11-beta-HSD1"/>
    <property type="match status" value="1"/>
</dbReference>
<dbReference type="PANTHER" id="PTHR43086:SF3">
    <property type="entry name" value="NADP-DEPENDENT 3-HYDROXY ACID DEHYDROGENASE YDFG"/>
    <property type="match status" value="1"/>
</dbReference>
<keyword evidence="2" id="KW-0560">Oxidoreductase</keyword>
<dbReference type="STRING" id="46177.SAMN05660976_00853"/>
<evidence type="ECO:0000256" key="2">
    <source>
        <dbReference type="ARBA" id="ARBA00023002"/>
    </source>
</evidence>
<accession>A0A1H7ILM7</accession>
<dbReference type="InterPro" id="IPR036291">
    <property type="entry name" value="NAD(P)-bd_dom_sf"/>
</dbReference>
<evidence type="ECO:0008006" key="6">
    <source>
        <dbReference type="Google" id="ProtNLM"/>
    </source>
</evidence>
<dbReference type="Proteomes" id="UP000198953">
    <property type="component" value="Unassembled WGS sequence"/>
</dbReference>
<dbReference type="Gene3D" id="3.40.50.720">
    <property type="entry name" value="NAD(P)-binding Rossmann-like Domain"/>
    <property type="match status" value="1"/>
</dbReference>